<geneLocation type="plasmid" evidence="2">
    <name>pnfsy04</name>
</geneLocation>
<dbReference type="AlphaFoldDB" id="A0A2K8T6D8"/>
<accession>A0A2K8T6D8</accession>
<evidence type="ECO:0000313" key="2">
    <source>
        <dbReference type="Proteomes" id="UP000232003"/>
    </source>
</evidence>
<reference evidence="1 2" key="1">
    <citation type="submission" date="2017-11" db="EMBL/GenBank/DDBJ databases">
        <title>Complete genome of a free-living desiccation-tolerant cyanobacterium and its photosynthetic adaptation to extreme terrestrial habitat.</title>
        <authorList>
            <person name="Shang J."/>
        </authorList>
    </citation>
    <scope>NUCLEOTIDE SEQUENCE [LARGE SCALE GENOMIC DNA]</scope>
    <source>
        <strain evidence="1 2">CCNUN1</strain>
        <plasmid evidence="2">pnfsy04</plasmid>
    </source>
</reference>
<dbReference type="EMBL" id="CP024789">
    <property type="protein sequence ID" value="AUB43231.1"/>
    <property type="molecule type" value="Genomic_DNA"/>
</dbReference>
<proteinExistence type="predicted"/>
<gene>
    <name evidence="1" type="ORF">COO91_09404</name>
</gene>
<sequence>MADWFWDYAPRARSVHVAQMTQTQSALPYPHWLQLNGTKKRFQ</sequence>
<protein>
    <submittedName>
        <fullName evidence="1">Uncharacterized protein</fullName>
    </submittedName>
</protein>
<keyword evidence="2" id="KW-1185">Reference proteome</keyword>
<dbReference type="Proteomes" id="UP000232003">
    <property type="component" value="Plasmid pNFSY04"/>
</dbReference>
<keyword evidence="1" id="KW-0614">Plasmid</keyword>
<organism evidence="1 2">
    <name type="scientific">Nostoc flagelliforme CCNUN1</name>
    <dbReference type="NCBI Taxonomy" id="2038116"/>
    <lineage>
        <taxon>Bacteria</taxon>
        <taxon>Bacillati</taxon>
        <taxon>Cyanobacteriota</taxon>
        <taxon>Cyanophyceae</taxon>
        <taxon>Nostocales</taxon>
        <taxon>Nostocaceae</taxon>
        <taxon>Nostoc</taxon>
    </lineage>
</organism>
<name>A0A2K8T6D8_9NOSO</name>
<evidence type="ECO:0000313" key="1">
    <source>
        <dbReference type="EMBL" id="AUB43231.1"/>
    </source>
</evidence>
<dbReference type="KEGG" id="nfl:COO91_09404"/>